<dbReference type="AlphaFoldDB" id="A0A0A1V3A8"/>
<evidence type="ECO:0000256" key="1">
    <source>
        <dbReference type="PROSITE-ProRule" id="PRU00339"/>
    </source>
</evidence>
<protein>
    <submittedName>
        <fullName evidence="2">Uncharacterized protein</fullName>
    </submittedName>
</protein>
<dbReference type="PROSITE" id="PS50005">
    <property type="entry name" value="TPR"/>
    <property type="match status" value="1"/>
</dbReference>
<name>A0A0A1V3A8_9HYPO</name>
<dbReference type="OrthoDB" id="5379420at2759"/>
<feature type="repeat" description="TPR" evidence="1">
    <location>
        <begin position="197"/>
        <end position="230"/>
    </location>
</feature>
<comment type="caution">
    <text evidence="2">The sequence shown here is derived from an EMBL/GenBank/DDBJ whole genome shotgun (WGS) entry which is preliminary data.</text>
</comment>
<dbReference type="Gene3D" id="1.25.40.10">
    <property type="entry name" value="Tetratricopeptide repeat domain"/>
    <property type="match status" value="1"/>
</dbReference>
<dbReference type="InterPro" id="IPR011990">
    <property type="entry name" value="TPR-like_helical_dom_sf"/>
</dbReference>
<dbReference type="Proteomes" id="UP000030151">
    <property type="component" value="Unassembled WGS sequence"/>
</dbReference>
<dbReference type="EMBL" id="JELW01000002">
    <property type="protein sequence ID" value="EXV04111.1"/>
    <property type="molecule type" value="Genomic_DNA"/>
</dbReference>
<organism evidence="2 3">
    <name type="scientific">Metarhizium robertsii</name>
    <dbReference type="NCBI Taxonomy" id="568076"/>
    <lineage>
        <taxon>Eukaryota</taxon>
        <taxon>Fungi</taxon>
        <taxon>Dikarya</taxon>
        <taxon>Ascomycota</taxon>
        <taxon>Pezizomycotina</taxon>
        <taxon>Sordariomycetes</taxon>
        <taxon>Hypocreomycetidae</taxon>
        <taxon>Hypocreales</taxon>
        <taxon>Clavicipitaceae</taxon>
        <taxon>Metarhizium</taxon>
    </lineage>
</organism>
<dbReference type="SMART" id="SM00028">
    <property type="entry name" value="TPR"/>
    <property type="match status" value="2"/>
</dbReference>
<evidence type="ECO:0000313" key="3">
    <source>
        <dbReference type="Proteomes" id="UP000030151"/>
    </source>
</evidence>
<dbReference type="SUPFAM" id="SSF48452">
    <property type="entry name" value="TPR-like"/>
    <property type="match status" value="1"/>
</dbReference>
<dbReference type="HOGENOM" id="CLU_064536_0_0_1"/>
<keyword evidence="1" id="KW-0802">TPR repeat</keyword>
<sequence>MAVRRALSPCALVRPLSASIIPILSKTHIHPSTIQRLQKTQSFASRSPPKAPSYADVFTLSDIPLSSFESVISRNGSSFKDLSPEEYYRVAQKFSDAINRGSSPWTSSFTGTNSAPEDAIPAETLHKVACIMRQITGPRSADAFATALWSTASEMGYRPSTLSLARQLVRSGAYGRVPQLRRVEARFKGLVSSGKDADALTAEGELLLDQGRLDAAAAVLTKALKLSPRFEWRPYCRLCLGRAYLKMGKVDDARGLFEKLAQEGLVEADMELAEMLRGSDADEARQRMYTAACNGRRDMFTRLSEMELELEAVGGEKDGEERRLWAMEWAKLADGRVEY</sequence>
<proteinExistence type="predicted"/>
<dbReference type="eggNOG" id="ENOG502R8TH">
    <property type="taxonomic scope" value="Eukaryota"/>
</dbReference>
<dbReference type="InterPro" id="IPR019734">
    <property type="entry name" value="TPR_rpt"/>
</dbReference>
<reference evidence="2 3" key="1">
    <citation type="submission" date="2014-02" db="EMBL/GenBank/DDBJ databases">
        <title>The genome sequence of the entomopathogenic fungus Metarhizium robertsii ARSEF 2575.</title>
        <authorList>
            <person name="Giuliano Garisto Donzelli B."/>
            <person name="Roe B.A."/>
            <person name="Macmil S.L."/>
            <person name="Krasnoff S.B."/>
            <person name="Gibson D.M."/>
        </authorList>
    </citation>
    <scope>NUCLEOTIDE SEQUENCE [LARGE SCALE GENOMIC DNA]</scope>
    <source>
        <strain evidence="2 3">ARSEF 2575</strain>
    </source>
</reference>
<gene>
    <name evidence="2" type="ORF">X797_001783</name>
</gene>
<accession>A0A0A1V3A8</accession>
<evidence type="ECO:0000313" key="2">
    <source>
        <dbReference type="EMBL" id="EXV04111.1"/>
    </source>
</evidence>
<dbReference type="Pfam" id="PF14559">
    <property type="entry name" value="TPR_19"/>
    <property type="match status" value="1"/>
</dbReference>